<reference evidence="7 8" key="1">
    <citation type="submission" date="2020-12" db="EMBL/GenBank/DDBJ databases">
        <title>Olleya sediminilitoris sp. nov., isolated from a tidal flat.</title>
        <authorList>
            <person name="Park S."/>
            <person name="Yoon J.-H."/>
        </authorList>
    </citation>
    <scope>NUCLEOTIDE SEQUENCE [LARGE SCALE GENOMIC DNA]</scope>
    <source>
        <strain evidence="7 8">YSTF-M6</strain>
    </source>
</reference>
<evidence type="ECO:0000259" key="6">
    <source>
        <dbReference type="PROSITE" id="PS51352"/>
    </source>
</evidence>
<dbReference type="Pfam" id="PF13905">
    <property type="entry name" value="Thioredoxin_8"/>
    <property type="match status" value="1"/>
</dbReference>
<accession>A0ABS1WN33</accession>
<dbReference type="InterPro" id="IPR036249">
    <property type="entry name" value="Thioredoxin-like_sf"/>
</dbReference>
<evidence type="ECO:0000256" key="4">
    <source>
        <dbReference type="ARBA" id="ARBA00023284"/>
    </source>
</evidence>
<keyword evidence="4" id="KW-0676">Redox-active center</keyword>
<feature type="signal peptide" evidence="5">
    <location>
        <begin position="1"/>
        <end position="18"/>
    </location>
</feature>
<dbReference type="Gene3D" id="3.40.30.10">
    <property type="entry name" value="Glutaredoxin"/>
    <property type="match status" value="1"/>
</dbReference>
<keyword evidence="3" id="KW-1015">Disulfide bond</keyword>
<keyword evidence="5" id="KW-0732">Signal</keyword>
<comment type="caution">
    <text evidence="7">The sequence shown here is derived from an EMBL/GenBank/DDBJ whole genome shotgun (WGS) entry which is preliminary data.</text>
</comment>
<protein>
    <submittedName>
        <fullName evidence="7">Redoxin domain-containing protein</fullName>
    </submittedName>
</protein>
<dbReference type="InterPro" id="IPR012336">
    <property type="entry name" value="Thioredoxin-like_fold"/>
</dbReference>
<sequence>MYKKLFFLLALLPSVIMAQNTIKGTFTPAEQFKFAFLYQVTADTSIFVDNADVAADGTFTFNLKKGQTPGTYRIVYAQPQEEYNFDFLYNNEDIELTFDLEKGLDFITSDENKLWISYNKSMSRIGQSLNAFYTAGGKSERDFKKIIKILNTTQSEFEKAAEGKLVLNFITASQPYTPERLIDAKTFTKNAKNAYFNHINFGNPILQNSNFLIEATLNYVFNFIDNQDQNTSYINNINTIEKAIGNNPKVKKILLEILWNQFAVEEIEPVANHIASTYLLDIAKETNDKTLENDLTYFKNASIGNIGQDFEIIVYDEEGHAEVKKMHGLDEANHYLVVFWSTTCSHCLEEIPELHKLVETLDKGELKVIAIALDEDRYRWKDMTYKFPEFYHVFGEGKWDNPIGDNYNVKATPSYFVLDKNKKIIKKPYDVKAFETYFKTLPKPEPKVNKDEKINLEKE</sequence>
<dbReference type="CDD" id="cd02966">
    <property type="entry name" value="TlpA_like_family"/>
    <property type="match status" value="1"/>
</dbReference>
<feature type="chain" id="PRO_5047329348" evidence="5">
    <location>
        <begin position="19"/>
        <end position="459"/>
    </location>
</feature>
<dbReference type="PROSITE" id="PS51352">
    <property type="entry name" value="THIOREDOXIN_2"/>
    <property type="match status" value="1"/>
</dbReference>
<dbReference type="InterPro" id="IPR050553">
    <property type="entry name" value="Thioredoxin_ResA/DsbE_sf"/>
</dbReference>
<evidence type="ECO:0000256" key="3">
    <source>
        <dbReference type="ARBA" id="ARBA00023157"/>
    </source>
</evidence>
<dbReference type="InterPro" id="IPR013766">
    <property type="entry name" value="Thioredoxin_domain"/>
</dbReference>
<evidence type="ECO:0000256" key="5">
    <source>
        <dbReference type="SAM" id="SignalP"/>
    </source>
</evidence>
<evidence type="ECO:0000256" key="1">
    <source>
        <dbReference type="ARBA" id="ARBA00004196"/>
    </source>
</evidence>
<dbReference type="SUPFAM" id="SSF52833">
    <property type="entry name" value="Thioredoxin-like"/>
    <property type="match status" value="1"/>
</dbReference>
<keyword evidence="8" id="KW-1185">Reference proteome</keyword>
<feature type="domain" description="Thioredoxin" evidence="6">
    <location>
        <begin position="301"/>
        <end position="453"/>
    </location>
</feature>
<proteinExistence type="predicted"/>
<keyword evidence="2" id="KW-0201">Cytochrome c-type biogenesis</keyword>
<evidence type="ECO:0000313" key="8">
    <source>
        <dbReference type="Proteomes" id="UP000605013"/>
    </source>
</evidence>
<comment type="subcellular location">
    <subcellularLocation>
        <location evidence="1">Cell envelope</location>
    </subcellularLocation>
</comment>
<dbReference type="RefSeq" id="WP_054852100.1">
    <property type="nucleotide sequence ID" value="NZ_JAEMEF010000011.1"/>
</dbReference>
<dbReference type="PANTHER" id="PTHR42852">
    <property type="entry name" value="THIOL:DISULFIDE INTERCHANGE PROTEIN DSBE"/>
    <property type="match status" value="1"/>
</dbReference>
<evidence type="ECO:0000313" key="7">
    <source>
        <dbReference type="EMBL" id="MBL7560541.1"/>
    </source>
</evidence>
<name>A0ABS1WN33_9FLAO</name>
<organism evidence="7 8">
    <name type="scientific">Olleya sediminilitoris</name>
    <dbReference type="NCBI Taxonomy" id="2795739"/>
    <lineage>
        <taxon>Bacteria</taxon>
        <taxon>Pseudomonadati</taxon>
        <taxon>Bacteroidota</taxon>
        <taxon>Flavobacteriia</taxon>
        <taxon>Flavobacteriales</taxon>
        <taxon>Flavobacteriaceae</taxon>
    </lineage>
</organism>
<evidence type="ECO:0000256" key="2">
    <source>
        <dbReference type="ARBA" id="ARBA00022748"/>
    </source>
</evidence>
<gene>
    <name evidence="7" type="ORF">JAO71_12100</name>
</gene>
<dbReference type="PANTHER" id="PTHR42852:SF6">
    <property type="entry name" value="THIOL:DISULFIDE INTERCHANGE PROTEIN DSBE"/>
    <property type="match status" value="1"/>
</dbReference>
<dbReference type="Proteomes" id="UP000605013">
    <property type="component" value="Unassembled WGS sequence"/>
</dbReference>
<dbReference type="EMBL" id="JAEMEF010000011">
    <property type="protein sequence ID" value="MBL7560541.1"/>
    <property type="molecule type" value="Genomic_DNA"/>
</dbReference>